<feature type="compositionally biased region" description="Basic and acidic residues" evidence="2">
    <location>
        <begin position="386"/>
        <end position="399"/>
    </location>
</feature>
<dbReference type="GO" id="GO:0031982">
    <property type="term" value="C:vesicle"/>
    <property type="evidence" value="ECO:0007669"/>
    <property type="project" value="TreeGrafter"/>
</dbReference>
<feature type="compositionally biased region" description="Basic and acidic residues" evidence="2">
    <location>
        <begin position="822"/>
        <end position="847"/>
    </location>
</feature>
<reference evidence="3 4" key="1">
    <citation type="submission" date="2019-09" db="EMBL/GenBank/DDBJ databases">
        <title>A chromosome-level genome assembly of the Chinese tupelo Nyssa sinensis.</title>
        <authorList>
            <person name="Yang X."/>
            <person name="Kang M."/>
            <person name="Yang Y."/>
            <person name="Xiong H."/>
            <person name="Wang M."/>
            <person name="Zhang Z."/>
            <person name="Wang Z."/>
            <person name="Wu H."/>
            <person name="Ma T."/>
            <person name="Liu J."/>
            <person name="Xi Z."/>
        </authorList>
    </citation>
    <scope>NUCLEOTIDE SEQUENCE [LARGE SCALE GENOMIC DNA]</scope>
    <source>
        <strain evidence="3">J267</strain>
        <tissue evidence="3">Leaf</tissue>
    </source>
</reference>
<dbReference type="GO" id="GO:0005737">
    <property type="term" value="C:cytoplasm"/>
    <property type="evidence" value="ECO:0007669"/>
    <property type="project" value="TreeGrafter"/>
</dbReference>
<feature type="region of interest" description="Disordered" evidence="2">
    <location>
        <begin position="117"/>
        <end position="143"/>
    </location>
</feature>
<accession>A0A5J5B4Q2</accession>
<feature type="region of interest" description="Disordered" evidence="2">
    <location>
        <begin position="244"/>
        <end position="332"/>
    </location>
</feature>
<keyword evidence="4" id="KW-1185">Reference proteome</keyword>
<dbReference type="Proteomes" id="UP000325577">
    <property type="component" value="Linkage Group LG15"/>
</dbReference>
<feature type="compositionally biased region" description="Basic and acidic residues" evidence="2">
    <location>
        <begin position="884"/>
        <end position="894"/>
    </location>
</feature>
<feature type="compositionally biased region" description="Polar residues" evidence="2">
    <location>
        <begin position="762"/>
        <end position="772"/>
    </location>
</feature>
<feature type="compositionally biased region" description="Acidic residues" evidence="2">
    <location>
        <begin position="1066"/>
        <end position="1081"/>
    </location>
</feature>
<proteinExistence type="predicted"/>
<evidence type="ECO:0000313" key="4">
    <source>
        <dbReference type="Proteomes" id="UP000325577"/>
    </source>
</evidence>
<feature type="compositionally biased region" description="Polar residues" evidence="2">
    <location>
        <begin position="11"/>
        <end position="26"/>
    </location>
</feature>
<evidence type="ECO:0000256" key="1">
    <source>
        <dbReference type="SAM" id="Coils"/>
    </source>
</evidence>
<name>A0A5J5B4Q2_9ASTE</name>
<organism evidence="3 4">
    <name type="scientific">Nyssa sinensis</name>
    <dbReference type="NCBI Taxonomy" id="561372"/>
    <lineage>
        <taxon>Eukaryota</taxon>
        <taxon>Viridiplantae</taxon>
        <taxon>Streptophyta</taxon>
        <taxon>Embryophyta</taxon>
        <taxon>Tracheophyta</taxon>
        <taxon>Spermatophyta</taxon>
        <taxon>Magnoliopsida</taxon>
        <taxon>eudicotyledons</taxon>
        <taxon>Gunneridae</taxon>
        <taxon>Pentapetalae</taxon>
        <taxon>asterids</taxon>
        <taxon>Cornales</taxon>
        <taxon>Nyssaceae</taxon>
        <taxon>Nyssa</taxon>
    </lineage>
</organism>
<feature type="compositionally biased region" description="Basic and acidic residues" evidence="2">
    <location>
        <begin position="777"/>
        <end position="789"/>
    </location>
</feature>
<dbReference type="GO" id="GO:0072318">
    <property type="term" value="P:clathrin coat disassembly"/>
    <property type="evidence" value="ECO:0007669"/>
    <property type="project" value="TreeGrafter"/>
</dbReference>
<feature type="compositionally biased region" description="Basic and acidic residues" evidence="2">
    <location>
        <begin position="263"/>
        <end position="280"/>
    </location>
</feature>
<feature type="region of interest" description="Disordered" evidence="2">
    <location>
        <begin position="1059"/>
        <end position="1081"/>
    </location>
</feature>
<feature type="region of interest" description="Disordered" evidence="2">
    <location>
        <begin position="369"/>
        <end position="399"/>
    </location>
</feature>
<evidence type="ECO:0008006" key="5">
    <source>
        <dbReference type="Google" id="ProtNLM"/>
    </source>
</evidence>
<feature type="coiled-coil region" evidence="1">
    <location>
        <begin position="498"/>
        <end position="545"/>
    </location>
</feature>
<keyword evidence="1" id="KW-0175">Coiled coil</keyword>
<dbReference type="GO" id="GO:0072583">
    <property type="term" value="P:clathrin-dependent endocytosis"/>
    <property type="evidence" value="ECO:0007669"/>
    <property type="project" value="TreeGrafter"/>
</dbReference>
<feature type="compositionally biased region" description="Basic and acidic residues" evidence="2">
    <location>
        <begin position="643"/>
        <end position="704"/>
    </location>
</feature>
<feature type="compositionally biased region" description="Polar residues" evidence="2">
    <location>
        <begin position="912"/>
        <end position="930"/>
    </location>
</feature>
<dbReference type="PANTHER" id="PTHR23172:SF87">
    <property type="entry name" value="CHAPERONE DNAJ-DOMAIN SUPERFAMILY PROTEIN"/>
    <property type="match status" value="1"/>
</dbReference>
<dbReference type="PANTHER" id="PTHR23172">
    <property type="entry name" value="AUXILIN/CYCLIN G-ASSOCIATED KINASE-RELATED"/>
    <property type="match status" value="1"/>
</dbReference>
<dbReference type="OrthoDB" id="1717591at2759"/>
<evidence type="ECO:0000256" key="2">
    <source>
        <dbReference type="SAM" id="MobiDB-lite"/>
    </source>
</evidence>
<feature type="region of interest" description="Disordered" evidence="2">
    <location>
        <begin position="912"/>
        <end position="952"/>
    </location>
</feature>
<evidence type="ECO:0000313" key="3">
    <source>
        <dbReference type="EMBL" id="KAA8537600.1"/>
    </source>
</evidence>
<dbReference type="AlphaFoldDB" id="A0A5J5B4Q2"/>
<dbReference type="GO" id="GO:0030276">
    <property type="term" value="F:clathrin binding"/>
    <property type="evidence" value="ECO:0007669"/>
    <property type="project" value="TreeGrafter"/>
</dbReference>
<gene>
    <name evidence="3" type="ORF">F0562_027208</name>
</gene>
<protein>
    <recommendedName>
        <fullName evidence="5">Auxilin-like protein 1</fullName>
    </recommendedName>
</protein>
<feature type="region of interest" description="Disordered" evidence="2">
    <location>
        <begin position="607"/>
        <end position="704"/>
    </location>
</feature>
<feature type="region of interest" description="Disordered" evidence="2">
    <location>
        <begin position="751"/>
        <end position="894"/>
    </location>
</feature>
<dbReference type="EMBL" id="CM018038">
    <property type="protein sequence ID" value="KAA8537600.1"/>
    <property type="molecule type" value="Genomic_DNA"/>
</dbReference>
<feature type="compositionally biased region" description="Polar residues" evidence="2">
    <location>
        <begin position="375"/>
        <end position="384"/>
    </location>
</feature>
<sequence>MESLSRPLYRNQASSVTLSKKLSSGNGFSAKNAYDDVFSGPPKFRAPTFSSRVEDYYEIFGSSQASRASSIPILDLPALDETNVSPDARSSKLDYSNIFSGFRDEDVAVSYEEMVGEPKGGEDFSEEAWTPGKTVSPSKGSDRLNYSKENQVFSYEASNKSFDAVKQFNMSYHKTNQRSNDGTNGTTHVAQLHAVPGFTRFIDENTPLQKTECDKSVPSPQNEVNLDRDFNEGIMEGKHYRKAMPHLSKEQTSEGVIKSKSGSSRDRFCSNGKSFHEISPKTHPSKFPVPSDLPDNFFSNKGNPKRSMASNFEVPKTEAPKAGGGDSSPLFSDEEVDVNSAAAASAVALRKAIEKAQESIRIAKESMERKKAGLQSFSKSSSKDGLNVKERREKKVASEPNKIREKNTRGICGGVDAVLQVFAGTERQNAIRSGKVAPEFKDTGRTFIAGETNGNNLESAEQCEAAKLFSELANTGKHKIATLAPEQVDGKHNAMLFIDTHECEGEEMQTAKENLEQREGNDKEAAEEANELEDMERKLNVVKMAQEREQHVNRLEPAQEIHEQEENQKIGVAQEDEEIEEKQKSFYEQEKCEKKLKESEEPIENEQFFECQEWEENDSENRLDEAQECVENEGKQNVILGKEQNEKIPKDLKESCEGGSNEKKEDNAHKGEDDKLDKVHETEISEKKLNETHDEKESVNRLEKDCEWEGNEKRLIELYEYEETDHIWKETDWNQDNEKIEVSQEVFEDKKNLDGSNYACKQDSTGSLSVTQEETESIWRETDQSKDNENLEVNQEAVNEKKNLNAANDACKQDSSESLSGTREEMESESHNEKMEMNQEAVKDKKNLNAANDACKQDSSEGLSGTPEETESHSLSGTQQETENIWRETEQNKDTVKIEVNQEAFVDKNNLDADNNACSQDSNESLSGTQEGCRLEENGGNVETSQEVAHEKSEMIPEVTTVFSEFKECEKEAEAVKEVEYELEEKEILKTAGLVTGAAEHIKIESEMKDNDEDNPADFSLTHANFGLEQIDQNEDSELACNLENGFEILDHELGENKEKVKDAECSVDQEEDENNFETAL</sequence>
<feature type="compositionally biased region" description="Polar residues" evidence="2">
    <location>
        <begin position="873"/>
        <end position="883"/>
    </location>
</feature>
<feature type="region of interest" description="Disordered" evidence="2">
    <location>
        <begin position="1"/>
        <end position="26"/>
    </location>
</feature>